<feature type="non-terminal residue" evidence="2">
    <location>
        <position position="1"/>
    </location>
</feature>
<gene>
    <name evidence="2" type="ORF">JOQ06_001199</name>
</gene>
<organism evidence="2 3">
    <name type="scientific">Pogonophryne albipinna</name>
    <dbReference type="NCBI Taxonomy" id="1090488"/>
    <lineage>
        <taxon>Eukaryota</taxon>
        <taxon>Metazoa</taxon>
        <taxon>Chordata</taxon>
        <taxon>Craniata</taxon>
        <taxon>Vertebrata</taxon>
        <taxon>Euteleostomi</taxon>
        <taxon>Actinopterygii</taxon>
        <taxon>Neopterygii</taxon>
        <taxon>Teleostei</taxon>
        <taxon>Neoteleostei</taxon>
        <taxon>Acanthomorphata</taxon>
        <taxon>Eupercaria</taxon>
        <taxon>Perciformes</taxon>
        <taxon>Notothenioidei</taxon>
        <taxon>Pogonophryne</taxon>
    </lineage>
</organism>
<dbReference type="Proteomes" id="UP001219934">
    <property type="component" value="Unassembled WGS sequence"/>
</dbReference>
<reference evidence="2" key="1">
    <citation type="submission" date="2022-11" db="EMBL/GenBank/DDBJ databases">
        <title>Chromosome-level genome of Pogonophryne albipinna.</title>
        <authorList>
            <person name="Jo E."/>
        </authorList>
    </citation>
    <scope>NUCLEOTIDE SEQUENCE</scope>
    <source>
        <strain evidence="2">SGF0006</strain>
        <tissue evidence="2">Muscle</tissue>
    </source>
</reference>
<dbReference type="EMBL" id="JAPTMU010000010">
    <property type="protein sequence ID" value="KAJ4936610.1"/>
    <property type="molecule type" value="Genomic_DNA"/>
</dbReference>
<dbReference type="AlphaFoldDB" id="A0AAD6FKA5"/>
<evidence type="ECO:0000313" key="3">
    <source>
        <dbReference type="Proteomes" id="UP001219934"/>
    </source>
</evidence>
<accession>A0AAD6FKA5</accession>
<evidence type="ECO:0000256" key="1">
    <source>
        <dbReference type="SAM" id="MobiDB-lite"/>
    </source>
</evidence>
<sequence>KNRHQQFESPAGPAVRLVWAPMESLKTGSVIRQGLGLNLVGPERSEPQRNDIPLETSSSNGSS</sequence>
<proteinExistence type="predicted"/>
<name>A0AAD6FKA5_9TELE</name>
<feature type="region of interest" description="Disordered" evidence="1">
    <location>
        <begin position="40"/>
        <end position="63"/>
    </location>
</feature>
<comment type="caution">
    <text evidence="2">The sequence shown here is derived from an EMBL/GenBank/DDBJ whole genome shotgun (WGS) entry which is preliminary data.</text>
</comment>
<evidence type="ECO:0000313" key="2">
    <source>
        <dbReference type="EMBL" id="KAJ4936610.1"/>
    </source>
</evidence>
<keyword evidence="3" id="KW-1185">Reference proteome</keyword>
<feature type="non-terminal residue" evidence="2">
    <location>
        <position position="63"/>
    </location>
</feature>
<protein>
    <submittedName>
        <fullName evidence="2">Uncharacterized protein</fullName>
    </submittedName>
</protein>